<proteinExistence type="predicted"/>
<dbReference type="SUPFAM" id="SSF57701">
    <property type="entry name" value="Zn2/Cys6 DNA-binding domain"/>
    <property type="match status" value="1"/>
</dbReference>
<dbReference type="InterPro" id="IPR036864">
    <property type="entry name" value="Zn2-C6_fun-type_DNA-bd_sf"/>
</dbReference>
<keyword evidence="5" id="KW-1185">Reference proteome</keyword>
<dbReference type="Pfam" id="PF00172">
    <property type="entry name" value="Zn_clus"/>
    <property type="match status" value="1"/>
</dbReference>
<dbReference type="Gene3D" id="4.10.240.10">
    <property type="entry name" value="Zn(2)-C6 fungal-type DNA-binding domain"/>
    <property type="match status" value="1"/>
</dbReference>
<feature type="domain" description="Zn(2)-C6 fungal-type" evidence="3">
    <location>
        <begin position="10"/>
        <end position="38"/>
    </location>
</feature>
<reference evidence="5" key="1">
    <citation type="submission" date="2016-03" db="EMBL/GenBank/DDBJ databases">
        <authorList>
            <person name="Ploux O."/>
        </authorList>
    </citation>
    <scope>NUCLEOTIDE SEQUENCE [LARGE SCALE GENOMIC DNA]</scope>
    <source>
        <strain evidence="5">UK7</strain>
    </source>
</reference>
<dbReference type="AlphaFoldDB" id="A0A1E1KW18"/>
<protein>
    <recommendedName>
        <fullName evidence="3">Zn(2)-C6 fungal-type domain-containing protein</fullName>
    </recommendedName>
</protein>
<dbReference type="GO" id="GO:0000981">
    <property type="term" value="F:DNA-binding transcription factor activity, RNA polymerase II-specific"/>
    <property type="evidence" value="ECO:0007669"/>
    <property type="project" value="InterPro"/>
</dbReference>
<dbReference type="PANTHER" id="PTHR38791">
    <property type="entry name" value="ZN(II)2CYS6 TRANSCRIPTION FACTOR (EUROFUNG)-RELATED-RELATED"/>
    <property type="match status" value="1"/>
</dbReference>
<dbReference type="InParanoid" id="A0A1E1KW18"/>
<comment type="caution">
    <text evidence="4">The sequence shown here is derived from an EMBL/GenBank/DDBJ whole genome shotgun (WGS) entry which is preliminary data.</text>
</comment>
<keyword evidence="1" id="KW-0539">Nucleus</keyword>
<dbReference type="Proteomes" id="UP000178129">
    <property type="component" value="Unassembled WGS sequence"/>
</dbReference>
<dbReference type="STRING" id="914237.A0A1E1KW18"/>
<dbReference type="PROSITE" id="PS50048">
    <property type="entry name" value="ZN2_CY6_FUNGAL_2"/>
    <property type="match status" value="1"/>
</dbReference>
<evidence type="ECO:0000313" key="5">
    <source>
        <dbReference type="Proteomes" id="UP000178129"/>
    </source>
</evidence>
<evidence type="ECO:0000256" key="2">
    <source>
        <dbReference type="SAM" id="MobiDB-lite"/>
    </source>
</evidence>
<dbReference type="InterPro" id="IPR053175">
    <property type="entry name" value="DHMBA_Reg_Transcription_Factor"/>
</dbReference>
<sequence>MVNTGKPSRGCYMCRARRIKCDEGKPGCMRCQKSKRICPGYRDAVELKLRDDNKSAKKKLNKRSSEHSDTNGIIIYNSDGFSGNLPSTTLSHSRHSSLSSLASSSNGYTTDYVHIHHTFTAGHLTTPLAQQASCYFLANFVLVPEQGSVRGHLDFVLPLLKQRDPPQSLVLAFSAVTLAALGSRPNSKVLLPTADLWYLKALKEIKLVLQDPKAASTDSTLAAVMLMAAFEQLTPSRMKVGGWSSHIDGAVAVIKSRTMEQWRTPLGKKLFTAVRAHMIVHSIAQSKAINPGVDWLGVIADDPIIQKFDAANLKMAQLRADNDLVTSVKVRSAETTENVLRLLRRAESLDKEYTDWMKSLPPLWQHNTVAWVDAEIPDLGKSMVHPGRIDSYSELWIAFKCNLARGCRLFIWTTILRCVAWLSNDGDYRLTPEYTTAIQTCRPLIEDIVASVPYFFGWNRGIDPAMYDGSSFACGEQNLKTVKPLAGIFAMWPIFTAASSDFASPSQHIFLKGKLKYTVESMGINQARIMFQAQLLHPSLYIARERMSVPIHACQVRDAEDDKLAAEGSPPPPILPMDMPLPVSSSPIAKEPIFMPEPHLWAQTPPLISQFLPSSQEKLWMPVPTIESLWLSTPPPEDFSTPTLPTIEDRKWSTSPPGDEIWNSPSGTLTPPTWIPRTFTDPVYVHESHNSMQGPTVTYQDSPEYDRDYHTFEHAGFGAISSA</sequence>
<dbReference type="SMART" id="SM00066">
    <property type="entry name" value="GAL4"/>
    <property type="match status" value="1"/>
</dbReference>
<gene>
    <name evidence="4" type="ORF">RCO7_06315</name>
</gene>
<dbReference type="InterPro" id="IPR001138">
    <property type="entry name" value="Zn2Cys6_DnaBD"/>
</dbReference>
<feature type="region of interest" description="Disordered" evidence="2">
    <location>
        <begin position="641"/>
        <end position="667"/>
    </location>
</feature>
<evidence type="ECO:0000313" key="4">
    <source>
        <dbReference type="EMBL" id="CZT02375.1"/>
    </source>
</evidence>
<accession>A0A1E1KW18</accession>
<dbReference type="GO" id="GO:0008270">
    <property type="term" value="F:zinc ion binding"/>
    <property type="evidence" value="ECO:0007669"/>
    <property type="project" value="InterPro"/>
</dbReference>
<name>A0A1E1KW18_9HELO</name>
<dbReference type="InterPro" id="IPR021858">
    <property type="entry name" value="Fun_TF"/>
</dbReference>
<evidence type="ECO:0000259" key="3">
    <source>
        <dbReference type="PROSITE" id="PS50048"/>
    </source>
</evidence>
<organism evidence="4 5">
    <name type="scientific">Rhynchosporium graminicola</name>
    <dbReference type="NCBI Taxonomy" id="2792576"/>
    <lineage>
        <taxon>Eukaryota</taxon>
        <taxon>Fungi</taxon>
        <taxon>Dikarya</taxon>
        <taxon>Ascomycota</taxon>
        <taxon>Pezizomycotina</taxon>
        <taxon>Leotiomycetes</taxon>
        <taxon>Helotiales</taxon>
        <taxon>Ploettnerulaceae</taxon>
        <taxon>Rhynchosporium</taxon>
    </lineage>
</organism>
<dbReference type="Pfam" id="PF11951">
    <property type="entry name" value="Fungal_trans_2"/>
    <property type="match status" value="1"/>
</dbReference>
<evidence type="ECO:0000256" key="1">
    <source>
        <dbReference type="ARBA" id="ARBA00023242"/>
    </source>
</evidence>
<dbReference type="CDD" id="cd00067">
    <property type="entry name" value="GAL4"/>
    <property type="match status" value="1"/>
</dbReference>
<dbReference type="PANTHER" id="PTHR38791:SF13">
    <property type="entry name" value="ZN(2)-C6 FUNGAL-TYPE DOMAIN-CONTAINING PROTEIN"/>
    <property type="match status" value="1"/>
</dbReference>
<dbReference type="EMBL" id="FJUW01000025">
    <property type="protein sequence ID" value="CZT02375.1"/>
    <property type="molecule type" value="Genomic_DNA"/>
</dbReference>
<dbReference type="PROSITE" id="PS00463">
    <property type="entry name" value="ZN2_CY6_FUNGAL_1"/>
    <property type="match status" value="1"/>
</dbReference>